<comment type="function">
    <text evidence="13">Metallophosphoesterase that catalyzes the removal of a side-chain ethanolamine-phosphate (EtNP) from the second mannose of the GPI-anchor protein intermediate. Participates in the glycan remodeling steps of GPI-anchor maturation to allow an efficient transport of GPI-anchor proteins from the endoplasmic reticulum to the Golgi.</text>
</comment>
<evidence type="ECO:0000313" key="17">
    <source>
        <dbReference type="Proteomes" id="UP001166093"/>
    </source>
</evidence>
<keyword evidence="8" id="KW-0378">Hydrolase</keyword>
<dbReference type="InterPro" id="IPR033308">
    <property type="entry name" value="PGAP5/Cdc1/Ted1"/>
</dbReference>
<evidence type="ECO:0000256" key="3">
    <source>
        <dbReference type="ARBA" id="ARBA00008895"/>
    </source>
</evidence>
<dbReference type="InterPro" id="IPR029052">
    <property type="entry name" value="Metallo-depent_PP-like"/>
</dbReference>
<evidence type="ECO:0000256" key="9">
    <source>
        <dbReference type="ARBA" id="ARBA00022989"/>
    </source>
</evidence>
<dbReference type="PANTHER" id="PTHR13315">
    <property type="entry name" value="METALLO PHOSPHOESTERASE RELATED"/>
    <property type="match status" value="1"/>
</dbReference>
<keyword evidence="11" id="KW-0464">Manganese</keyword>
<evidence type="ECO:0000256" key="13">
    <source>
        <dbReference type="ARBA" id="ARBA00093373"/>
    </source>
</evidence>
<evidence type="ECO:0000259" key="15">
    <source>
        <dbReference type="Pfam" id="PF00149"/>
    </source>
</evidence>
<feature type="transmembrane region" description="Helical" evidence="14">
    <location>
        <begin position="217"/>
        <end position="237"/>
    </location>
</feature>
<reference evidence="16" key="1">
    <citation type="journal article" date="2021" name="Cell">
        <title>Tracing the genetic footprints of vertebrate landing in non-teleost ray-finned fishes.</title>
        <authorList>
            <person name="Bi X."/>
            <person name="Wang K."/>
            <person name="Yang L."/>
            <person name="Pan H."/>
            <person name="Jiang H."/>
            <person name="Wei Q."/>
            <person name="Fang M."/>
            <person name="Yu H."/>
            <person name="Zhu C."/>
            <person name="Cai Y."/>
            <person name="He Y."/>
            <person name="Gan X."/>
            <person name="Zeng H."/>
            <person name="Yu D."/>
            <person name="Zhu Y."/>
            <person name="Jiang H."/>
            <person name="Qiu Q."/>
            <person name="Yang H."/>
            <person name="Zhang Y.E."/>
            <person name="Wang W."/>
            <person name="Zhu M."/>
            <person name="He S."/>
            <person name="Zhang G."/>
        </authorList>
    </citation>
    <scope>NUCLEOTIDE SEQUENCE</scope>
    <source>
        <strain evidence="16">Pddl_001</strain>
    </source>
</reference>
<comment type="similarity">
    <text evidence="3">Belongs to the metallophosphoesterase superfamily. MPPE1 family.</text>
</comment>
<protein>
    <recommendedName>
        <fullName evidence="4">Metallophosphoesterase 1</fullName>
    </recommendedName>
    <alternativeName>
        <fullName evidence="12">Post-GPI attachment to proteins factor 5</fullName>
    </alternativeName>
</protein>
<comment type="caution">
    <text evidence="16">The sequence shown here is derived from an EMBL/GenBank/DDBJ whole genome shotgun (WGS) entry which is preliminary data.</text>
</comment>
<keyword evidence="7" id="KW-0479">Metal-binding</keyword>
<feature type="transmembrane region" description="Helical" evidence="14">
    <location>
        <begin position="502"/>
        <end position="522"/>
    </location>
</feature>
<evidence type="ECO:0000256" key="10">
    <source>
        <dbReference type="ARBA" id="ARBA00023136"/>
    </source>
</evidence>
<keyword evidence="5" id="KW-0337">GPI-anchor biosynthesis</keyword>
<dbReference type="Gene3D" id="3.60.21.10">
    <property type="match status" value="1"/>
</dbReference>
<evidence type="ECO:0000256" key="8">
    <source>
        <dbReference type="ARBA" id="ARBA00022801"/>
    </source>
</evidence>
<accession>A0ABS2YDV7</accession>
<evidence type="ECO:0000256" key="2">
    <source>
        <dbReference type="ARBA" id="ARBA00004141"/>
    </source>
</evidence>
<proteinExistence type="inferred from homology"/>
<feature type="non-terminal residue" evidence="16">
    <location>
        <position position="540"/>
    </location>
</feature>
<comment type="subcellular location">
    <subcellularLocation>
        <location evidence="2">Membrane</location>
        <topology evidence="2">Multi-pass membrane protein</topology>
    </subcellularLocation>
</comment>
<dbReference type="InterPro" id="IPR004843">
    <property type="entry name" value="Calcineurin-like_PHP"/>
</dbReference>
<feature type="domain" description="Calcineurin-like phosphoesterase" evidence="15">
    <location>
        <begin position="59"/>
        <end position="168"/>
    </location>
</feature>
<dbReference type="InterPro" id="IPR039541">
    <property type="entry name" value="MPP_MPPE1"/>
</dbReference>
<comment type="cofactor">
    <cofactor evidence="1">
        <name>Mn(2+)</name>
        <dbReference type="ChEBI" id="CHEBI:29035"/>
    </cofactor>
</comment>
<dbReference type="Proteomes" id="UP001166093">
    <property type="component" value="Unassembled WGS sequence"/>
</dbReference>
<keyword evidence="6 14" id="KW-0812">Transmembrane</keyword>
<feature type="transmembrane region" description="Helical" evidence="14">
    <location>
        <begin position="12"/>
        <end position="32"/>
    </location>
</feature>
<organism evidence="16 17">
    <name type="scientific">Polyodon spathula</name>
    <name type="common">North American paddlefish</name>
    <name type="synonym">Squalus spathula</name>
    <dbReference type="NCBI Taxonomy" id="7913"/>
    <lineage>
        <taxon>Eukaryota</taxon>
        <taxon>Metazoa</taxon>
        <taxon>Chordata</taxon>
        <taxon>Craniata</taxon>
        <taxon>Vertebrata</taxon>
        <taxon>Euteleostomi</taxon>
        <taxon>Actinopterygii</taxon>
        <taxon>Chondrostei</taxon>
        <taxon>Acipenseriformes</taxon>
        <taxon>Polyodontidae</taxon>
        <taxon>Polyodon</taxon>
    </lineage>
</organism>
<keyword evidence="10 14" id="KW-0472">Membrane</keyword>
<keyword evidence="17" id="KW-1185">Reference proteome</keyword>
<keyword evidence="9 14" id="KW-1133">Transmembrane helix</keyword>
<dbReference type="Pfam" id="PF00149">
    <property type="entry name" value="Metallophos"/>
    <property type="match status" value="1"/>
</dbReference>
<dbReference type="PANTHER" id="PTHR13315:SF0">
    <property type="entry name" value="METALLOPHOSPHOESTERASE 1"/>
    <property type="match status" value="1"/>
</dbReference>
<dbReference type="SUPFAM" id="SSF56300">
    <property type="entry name" value="Metallo-dependent phosphatases"/>
    <property type="match status" value="2"/>
</dbReference>
<dbReference type="EMBL" id="JAAWVQ010135925">
    <property type="protein sequence ID" value="MBN3284376.1"/>
    <property type="molecule type" value="Genomic_DNA"/>
</dbReference>
<evidence type="ECO:0000256" key="7">
    <source>
        <dbReference type="ARBA" id="ARBA00022723"/>
    </source>
</evidence>
<name>A0ABS2YDV7_POLSP</name>
<evidence type="ECO:0000256" key="4">
    <source>
        <dbReference type="ARBA" id="ARBA00017804"/>
    </source>
</evidence>
<dbReference type="CDD" id="cd08165">
    <property type="entry name" value="MPP_MPPE1"/>
    <property type="match status" value="1"/>
</dbReference>
<evidence type="ECO:0000256" key="14">
    <source>
        <dbReference type="SAM" id="Phobius"/>
    </source>
</evidence>
<evidence type="ECO:0000256" key="6">
    <source>
        <dbReference type="ARBA" id="ARBA00022692"/>
    </source>
</evidence>
<evidence type="ECO:0000256" key="5">
    <source>
        <dbReference type="ARBA" id="ARBA00022502"/>
    </source>
</evidence>
<sequence length="540" mass="61137">MLPKFCGRGTFVIALIWSLTCVFLFCEFLIYYSAIFQCVWPDTVPQSNKGRESSAPVLRALFLADTHLLGAIRGHWFDKLRREWQMERAFQTAMWLLRPEIVFILGDVFDEGKWSSPKNWEDDVRRFRQMFRHPNDTELVVLVGNHDIGFHYEMNLFKLQRFEKVFNVTSARVVTKKGVNFVLVNSVALHGDGCYICQMVEKELIKISHALNCSIQLALMMILVGFVAGLGCLRFNLISFKFFLILTAIGCKNNRASQRLVKSDERTLPWFGKLSFNTSHSSSGPRQCEVSANWGSNERPFTEVSDAGYLSLSISFRVPVFRDHLPLRGGSTSHNPHICFRLLGPSALSVLLGPSALSSCRHRRPQSVTTFCILSSVAGSFAPGLVSASPPSHYPLYRVSDAECTGEDAAAPEEKNLVFKEQYDVLSQEASRKLLWWFRPRLILSGHTHSACEVLHRETFLEVSVPSFSWRNRNNPSFILGSISSLNFTLSKCFLPRESTVISIYCFASALLIILTLFYFQLLKGMLHCVSCLVSKHKSL</sequence>
<gene>
    <name evidence="16" type="primary">Mppe1</name>
    <name evidence="16" type="ORF">GTO93_0004993</name>
</gene>
<evidence type="ECO:0000256" key="12">
    <source>
        <dbReference type="ARBA" id="ARBA00032172"/>
    </source>
</evidence>
<evidence type="ECO:0000256" key="11">
    <source>
        <dbReference type="ARBA" id="ARBA00023211"/>
    </source>
</evidence>
<feature type="non-terminal residue" evidence="16">
    <location>
        <position position="1"/>
    </location>
</feature>
<evidence type="ECO:0000313" key="16">
    <source>
        <dbReference type="EMBL" id="MBN3284376.1"/>
    </source>
</evidence>
<evidence type="ECO:0000256" key="1">
    <source>
        <dbReference type="ARBA" id="ARBA00001936"/>
    </source>
</evidence>